<reference evidence="9" key="1">
    <citation type="submission" date="2023-08" db="EMBL/GenBank/DDBJ databases">
        <authorList>
            <person name="Alioto T."/>
            <person name="Alioto T."/>
            <person name="Gomez Garrido J."/>
        </authorList>
    </citation>
    <scope>NUCLEOTIDE SEQUENCE</scope>
</reference>
<dbReference type="GO" id="GO:0015031">
    <property type="term" value="P:protein transport"/>
    <property type="evidence" value="ECO:0007669"/>
    <property type="project" value="UniProtKB-KW"/>
</dbReference>
<dbReference type="GO" id="GO:0005643">
    <property type="term" value="C:nuclear pore"/>
    <property type="evidence" value="ECO:0007669"/>
    <property type="project" value="UniProtKB-SubCell"/>
</dbReference>
<evidence type="ECO:0000256" key="3">
    <source>
        <dbReference type="ARBA" id="ARBA00022816"/>
    </source>
</evidence>
<feature type="region of interest" description="Disordered" evidence="8">
    <location>
        <begin position="129"/>
        <end position="172"/>
    </location>
</feature>
<keyword evidence="10" id="KW-1185">Reference proteome</keyword>
<dbReference type="Proteomes" id="UP001162480">
    <property type="component" value="Chromosome 13"/>
</dbReference>
<evidence type="ECO:0000313" key="10">
    <source>
        <dbReference type="Proteomes" id="UP001162480"/>
    </source>
</evidence>
<dbReference type="PANTHER" id="PTHR13437:SF2">
    <property type="entry name" value="NUCLEOPORIN P58_P45"/>
    <property type="match status" value="1"/>
</dbReference>
<dbReference type="Gene3D" id="6.10.140.1350">
    <property type="match status" value="1"/>
</dbReference>
<gene>
    <name evidence="9" type="ORF">OCTVUL_1B026831</name>
</gene>
<dbReference type="GO" id="GO:0051028">
    <property type="term" value="P:mRNA transport"/>
    <property type="evidence" value="ECO:0007669"/>
    <property type="project" value="UniProtKB-KW"/>
</dbReference>
<keyword evidence="7" id="KW-0539">Nucleus</keyword>
<evidence type="ECO:0000256" key="4">
    <source>
        <dbReference type="ARBA" id="ARBA00022927"/>
    </source>
</evidence>
<dbReference type="PANTHER" id="PTHR13437">
    <property type="entry name" value="NUCLEOPORIN P58/P45 NUCLEOPORIN-LIKE PROTEIN 1"/>
    <property type="match status" value="1"/>
</dbReference>
<sequence length="854" mass="86845">MLQVSYSGFESFVNCNMMAAGGGFTFGLSPAPAFGATSTGFGGATQGTTSGFSFGGSGNAAPATGGFSFGGAPKTTTAATGGFSFGNAAKTTAATGGFSFGSSTPASSGFGATPNTGFSFGASPATTTAVPNQGATATGFSMGGQTATPAPAMGGFSFNTPTSNPAPTGFSLGSTGTTGFGATGGGGFSFGTPAAATTAAAATSGTTANTGFNFGNPASTGGFGNPASTGGFGSFAGTPAVAAPPPTATTTASNWLLGAKPQSTVAPTTNTLGSGTTGSFFGQQPTTSGLGGFGTTTTTSSSLFGSFSFGKTTAATAGLTSTTPATGFSFSGLSGTPATTSIGFGVQSSSLGGGSGFGLGTSGFGLFSTTTSTTSITGSIPSSQIASKGLGGVDPKVSIAASDGTGPNGKQANSKVLKETQLPQQLLVCVEPLKKYIKSEKAIRENISRMSTKSMIKVQTDLTALRQILGSVSNGVQRNAVLIEKLKKESVQELKNTEMGQRTEDMSAVLQDENVAPTDYFQGLFEDFEIQMKAYKGEIQNLESHILSLHQPSRLSPEELTMLLHKSHENFLALAAHFHQVHESVKTLKEKYLNYRRIFLGDTKDVFESKRKLTKRLEIPGIESQQGPNPFTGFPSTTAIALAAALSRNQQAPSGPPNIGLGTNTLGQHRCFGTPFNNQGSLFGSTGTGTTFGTSMNNASLFGNSTPKTGFSCFGQGSTSGFSFGSNTAAVKPLGTILNTPGNIFGTSGSTTTQPGLLGTQPNAATGAAFSFNNLSTTQPNFATGDGQQLAGGQNRAFQLQKPPPPASKRGKRKTSFYYKFFDQHTVILNSLGNPVHPYHCTVPHQCAMMYRKM</sequence>
<feature type="compositionally biased region" description="Polar residues" evidence="8">
    <location>
        <begin position="157"/>
        <end position="166"/>
    </location>
</feature>
<dbReference type="AlphaFoldDB" id="A0AA36FEU5"/>
<dbReference type="GO" id="GO:0017056">
    <property type="term" value="F:structural constituent of nuclear pore"/>
    <property type="evidence" value="ECO:0007669"/>
    <property type="project" value="InterPro"/>
</dbReference>
<keyword evidence="4" id="KW-0653">Protein transport</keyword>
<evidence type="ECO:0000256" key="7">
    <source>
        <dbReference type="ARBA" id="ARBA00023242"/>
    </source>
</evidence>
<keyword evidence="2" id="KW-0813">Transport</keyword>
<organism evidence="9 10">
    <name type="scientific">Octopus vulgaris</name>
    <name type="common">Common octopus</name>
    <dbReference type="NCBI Taxonomy" id="6645"/>
    <lineage>
        <taxon>Eukaryota</taxon>
        <taxon>Metazoa</taxon>
        <taxon>Spiralia</taxon>
        <taxon>Lophotrochozoa</taxon>
        <taxon>Mollusca</taxon>
        <taxon>Cephalopoda</taxon>
        <taxon>Coleoidea</taxon>
        <taxon>Octopodiformes</taxon>
        <taxon>Octopoda</taxon>
        <taxon>Incirrata</taxon>
        <taxon>Octopodidae</taxon>
        <taxon>Octopus</taxon>
    </lineage>
</organism>
<evidence type="ECO:0000313" key="9">
    <source>
        <dbReference type="EMBL" id="CAI9732023.1"/>
    </source>
</evidence>
<dbReference type="Pfam" id="PF15967">
    <property type="entry name" value="Nucleoporin_FG2"/>
    <property type="match status" value="1"/>
</dbReference>
<evidence type="ECO:0000256" key="6">
    <source>
        <dbReference type="ARBA" id="ARBA00023132"/>
    </source>
</evidence>
<feature type="compositionally biased region" description="Polar residues" evidence="8">
    <location>
        <begin position="129"/>
        <end position="148"/>
    </location>
</feature>
<evidence type="ECO:0000256" key="2">
    <source>
        <dbReference type="ARBA" id="ARBA00022448"/>
    </source>
</evidence>
<feature type="compositionally biased region" description="Low complexity" evidence="8">
    <location>
        <begin position="273"/>
        <end position="288"/>
    </location>
</feature>
<comment type="subcellular location">
    <subcellularLocation>
        <location evidence="1">Nucleus</location>
        <location evidence="1">Nuclear pore complex</location>
    </subcellularLocation>
</comment>
<name>A0AA36FEU5_OCTVU</name>
<keyword evidence="5" id="KW-0811">Translocation</keyword>
<feature type="region of interest" description="Disordered" evidence="8">
    <location>
        <begin position="266"/>
        <end position="294"/>
    </location>
</feature>
<evidence type="ECO:0000256" key="1">
    <source>
        <dbReference type="ARBA" id="ARBA00004567"/>
    </source>
</evidence>
<dbReference type="GO" id="GO:0008139">
    <property type="term" value="F:nuclear localization sequence binding"/>
    <property type="evidence" value="ECO:0007669"/>
    <property type="project" value="InterPro"/>
</dbReference>
<evidence type="ECO:0000256" key="5">
    <source>
        <dbReference type="ARBA" id="ARBA00023010"/>
    </source>
</evidence>
<accession>A0AA36FEU5</accession>
<keyword evidence="6" id="KW-0906">Nuclear pore complex</keyword>
<dbReference type="InterPro" id="IPR024882">
    <property type="entry name" value="NUP58/p45/49"/>
</dbReference>
<evidence type="ECO:0000256" key="8">
    <source>
        <dbReference type="SAM" id="MobiDB-lite"/>
    </source>
</evidence>
<protein>
    <recommendedName>
        <fullName evidence="11">Nucleoporin p58/p45</fullName>
    </recommendedName>
</protein>
<keyword evidence="3" id="KW-0509">mRNA transport</keyword>
<proteinExistence type="predicted"/>
<dbReference type="EMBL" id="OX597826">
    <property type="protein sequence ID" value="CAI9732023.1"/>
    <property type="molecule type" value="Genomic_DNA"/>
</dbReference>
<evidence type="ECO:0008006" key="11">
    <source>
        <dbReference type="Google" id="ProtNLM"/>
    </source>
</evidence>